<evidence type="ECO:0000256" key="1">
    <source>
        <dbReference type="SAM" id="MobiDB-lite"/>
    </source>
</evidence>
<dbReference type="AlphaFoldDB" id="A0AAD9HBW3"/>
<dbReference type="EMBL" id="MU842926">
    <property type="protein sequence ID" value="KAK2025923.1"/>
    <property type="molecule type" value="Genomic_DNA"/>
</dbReference>
<reference evidence="2" key="1">
    <citation type="submission" date="2021-06" db="EMBL/GenBank/DDBJ databases">
        <title>Comparative genomics, transcriptomics and evolutionary studies reveal genomic signatures of adaptation to plant cell wall in hemibiotrophic fungi.</title>
        <authorList>
            <consortium name="DOE Joint Genome Institute"/>
            <person name="Baroncelli R."/>
            <person name="Diaz J.F."/>
            <person name="Benocci T."/>
            <person name="Peng M."/>
            <person name="Battaglia E."/>
            <person name="Haridas S."/>
            <person name="Andreopoulos W."/>
            <person name="Labutti K."/>
            <person name="Pangilinan J."/>
            <person name="Floch G.L."/>
            <person name="Makela M.R."/>
            <person name="Henrissat B."/>
            <person name="Grigoriev I.V."/>
            <person name="Crouch J.A."/>
            <person name="De Vries R.P."/>
            <person name="Sukno S.A."/>
            <person name="Thon M.R."/>
        </authorList>
    </citation>
    <scope>NUCLEOTIDE SEQUENCE</scope>
    <source>
        <strain evidence="2">MAFF235873</strain>
    </source>
</reference>
<proteinExistence type="predicted"/>
<evidence type="ECO:0000313" key="3">
    <source>
        <dbReference type="Proteomes" id="UP001232148"/>
    </source>
</evidence>
<name>A0AAD9HBW3_9PEZI</name>
<sequence>MTIGQTKPSNAAKLKNFFSLLSVLFRSLLDHPKKSLGRPKKKEKRKKRRRPSRLPYAKTKKMFPPPRRMPSPPPLPPCSLCSVKKNPARFSPLTPRPHRHGWRRRIWILGGEGVYSWPTSHAARPLVLVSNTTPPALLTPYMAKHHHICTRSTTSTCSKNRYSLRLLNISVKDEYVYISITSTWRI</sequence>
<dbReference type="Proteomes" id="UP001232148">
    <property type="component" value="Unassembled WGS sequence"/>
</dbReference>
<protein>
    <submittedName>
        <fullName evidence="2">Uncharacterized protein</fullName>
    </submittedName>
</protein>
<feature type="compositionally biased region" description="Pro residues" evidence="1">
    <location>
        <begin position="63"/>
        <end position="72"/>
    </location>
</feature>
<feature type="region of interest" description="Disordered" evidence="1">
    <location>
        <begin position="32"/>
        <end position="72"/>
    </location>
</feature>
<evidence type="ECO:0000313" key="2">
    <source>
        <dbReference type="EMBL" id="KAK2025923.1"/>
    </source>
</evidence>
<organism evidence="2 3">
    <name type="scientific">Colletotrichum zoysiae</name>
    <dbReference type="NCBI Taxonomy" id="1216348"/>
    <lineage>
        <taxon>Eukaryota</taxon>
        <taxon>Fungi</taxon>
        <taxon>Dikarya</taxon>
        <taxon>Ascomycota</taxon>
        <taxon>Pezizomycotina</taxon>
        <taxon>Sordariomycetes</taxon>
        <taxon>Hypocreomycetidae</taxon>
        <taxon>Glomerellales</taxon>
        <taxon>Glomerellaceae</taxon>
        <taxon>Colletotrichum</taxon>
        <taxon>Colletotrichum graminicola species complex</taxon>
    </lineage>
</organism>
<accession>A0AAD9HBW3</accession>
<gene>
    <name evidence="2" type="ORF">LX32DRAFT_40663</name>
</gene>
<feature type="compositionally biased region" description="Basic residues" evidence="1">
    <location>
        <begin position="34"/>
        <end position="52"/>
    </location>
</feature>
<comment type="caution">
    <text evidence="2">The sequence shown here is derived from an EMBL/GenBank/DDBJ whole genome shotgun (WGS) entry which is preliminary data.</text>
</comment>
<keyword evidence="3" id="KW-1185">Reference proteome</keyword>